<evidence type="ECO:0000256" key="2">
    <source>
        <dbReference type="ARBA" id="ARBA00022525"/>
    </source>
</evidence>
<evidence type="ECO:0000313" key="8">
    <source>
        <dbReference type="Proteomes" id="UP000288291"/>
    </source>
</evidence>
<evidence type="ECO:0000313" key="7">
    <source>
        <dbReference type="EMBL" id="RVU70810.1"/>
    </source>
</evidence>
<organism evidence="7 8">
    <name type="scientific">Lactobacillus xujianguonis</name>
    <dbReference type="NCBI Taxonomy" id="2495899"/>
    <lineage>
        <taxon>Bacteria</taxon>
        <taxon>Bacillati</taxon>
        <taxon>Bacillota</taxon>
        <taxon>Bacilli</taxon>
        <taxon>Lactobacillales</taxon>
        <taxon>Lactobacillaceae</taxon>
        <taxon>Lactobacillus</taxon>
    </lineage>
</organism>
<dbReference type="AlphaFoldDB" id="A0A437SVD1"/>
<dbReference type="Gene3D" id="2.60.40.4300">
    <property type="match status" value="1"/>
</dbReference>
<keyword evidence="1" id="KW-0134">Cell wall</keyword>
<reference evidence="7 8" key="1">
    <citation type="submission" date="2018-12" db="EMBL/GenBank/DDBJ databases">
        <authorList>
            <person name="Meng J."/>
        </authorList>
    </citation>
    <scope>NUCLEOTIDE SEQUENCE [LARGE SCALE GENOMIC DNA]</scope>
    <source>
        <strain evidence="7 8">HT111-2</strain>
    </source>
</reference>
<dbReference type="InterPro" id="IPR019931">
    <property type="entry name" value="LPXTG_anchor"/>
</dbReference>
<dbReference type="InterPro" id="IPR041495">
    <property type="entry name" value="Mub_B2"/>
</dbReference>
<evidence type="ECO:0000256" key="1">
    <source>
        <dbReference type="ARBA" id="ARBA00022512"/>
    </source>
</evidence>
<keyword evidence="2" id="KW-0964">Secreted</keyword>
<evidence type="ECO:0000256" key="5">
    <source>
        <dbReference type="SAM" id="MobiDB-lite"/>
    </source>
</evidence>
<keyword evidence="8" id="KW-1185">Reference proteome</keyword>
<comment type="caution">
    <text evidence="7">The sequence shown here is derived from an EMBL/GenBank/DDBJ whole genome shotgun (WGS) entry which is preliminary data.</text>
</comment>
<evidence type="ECO:0000256" key="3">
    <source>
        <dbReference type="ARBA" id="ARBA00022729"/>
    </source>
</evidence>
<keyword evidence="3" id="KW-0732">Signal</keyword>
<dbReference type="Proteomes" id="UP000288291">
    <property type="component" value="Unassembled WGS sequence"/>
</dbReference>
<feature type="region of interest" description="Disordered" evidence="5">
    <location>
        <begin position="80"/>
        <end position="163"/>
    </location>
</feature>
<name>A0A437SVD1_9LACO</name>
<accession>A0A437SVD1</accession>
<proteinExistence type="predicted"/>
<dbReference type="PROSITE" id="PS50847">
    <property type="entry name" value="GRAM_POS_ANCHORING"/>
    <property type="match status" value="1"/>
</dbReference>
<dbReference type="Pfam" id="PF00746">
    <property type="entry name" value="Gram_pos_anchor"/>
    <property type="match status" value="1"/>
</dbReference>
<feature type="domain" description="Gram-positive cocci surface proteins LPxTG" evidence="6">
    <location>
        <begin position="192"/>
        <end position="227"/>
    </location>
</feature>
<dbReference type="Pfam" id="PF17966">
    <property type="entry name" value="Muc_B2"/>
    <property type="match status" value="1"/>
</dbReference>
<keyword evidence="4" id="KW-0572">Peptidoglycan-anchor</keyword>
<evidence type="ECO:0000259" key="6">
    <source>
        <dbReference type="PROSITE" id="PS50847"/>
    </source>
</evidence>
<sequence length="227" mass="24373">MTVTGHAQRDKVTNKLSNYTWNKGNFNEVKTPVVNGYHVTGVTTAGKIFYIVNQKSGDVAETAVTHEDGNTIVTVHFAKNATPAPKPEQPVTPPSDPTPETPTTPADPTTPVEEDNVTPHPETPETPDEPTSASEPEDEETVAPHDQAEPDDPDKPVKQVKTPVIEENFKPKANQIVKTTLKEKLANPAPQLPQTGESDNDTLALTGLAIANSLALVGLAGMKKRHN</sequence>
<gene>
    <name evidence="7" type="ORF">EJK17_05275</name>
</gene>
<dbReference type="NCBIfam" id="TIGR01167">
    <property type="entry name" value="LPXTG_anchor"/>
    <property type="match status" value="1"/>
</dbReference>
<feature type="compositionally biased region" description="Pro residues" evidence="5">
    <location>
        <begin position="84"/>
        <end position="102"/>
    </location>
</feature>
<protein>
    <submittedName>
        <fullName evidence="7">LPXTG cell wall anchor domain-containing protein</fullName>
    </submittedName>
</protein>
<dbReference type="EMBL" id="RXIA01000012">
    <property type="protein sequence ID" value="RVU70810.1"/>
    <property type="molecule type" value="Genomic_DNA"/>
</dbReference>
<evidence type="ECO:0000256" key="4">
    <source>
        <dbReference type="ARBA" id="ARBA00023088"/>
    </source>
</evidence>
<feature type="compositionally biased region" description="Basic and acidic residues" evidence="5">
    <location>
        <begin position="142"/>
        <end position="157"/>
    </location>
</feature>